<reference evidence="3" key="1">
    <citation type="journal article" date="2019" name="Int. J. Syst. Evol. Microbiol.">
        <title>The Global Catalogue of Microorganisms (GCM) 10K type strain sequencing project: providing services to taxonomists for standard genome sequencing and annotation.</title>
        <authorList>
            <consortium name="The Broad Institute Genomics Platform"/>
            <consortium name="The Broad Institute Genome Sequencing Center for Infectious Disease"/>
            <person name="Wu L."/>
            <person name="Ma J."/>
        </authorList>
    </citation>
    <scope>NUCLEOTIDE SEQUENCE [LARGE SCALE GENOMIC DNA]</scope>
    <source>
        <strain evidence="3">JCM 17021</strain>
    </source>
</reference>
<name>A0ABP7KSZ7_9MICO</name>
<feature type="domain" description="DUF559" evidence="1">
    <location>
        <begin position="235"/>
        <end position="286"/>
    </location>
</feature>
<gene>
    <name evidence="2" type="ORF">GCM10022381_31600</name>
</gene>
<accession>A0ABP7KSZ7</accession>
<organism evidence="2 3">
    <name type="scientific">Leifsonia kafniensis</name>
    <dbReference type="NCBI Taxonomy" id="475957"/>
    <lineage>
        <taxon>Bacteria</taxon>
        <taxon>Bacillati</taxon>
        <taxon>Actinomycetota</taxon>
        <taxon>Actinomycetes</taxon>
        <taxon>Micrococcales</taxon>
        <taxon>Microbacteriaceae</taxon>
        <taxon>Leifsonia</taxon>
    </lineage>
</organism>
<dbReference type="SUPFAM" id="SSF52980">
    <property type="entry name" value="Restriction endonuclease-like"/>
    <property type="match status" value="1"/>
</dbReference>
<dbReference type="InterPro" id="IPR007569">
    <property type="entry name" value="DUF559"/>
</dbReference>
<dbReference type="Pfam" id="PF04480">
    <property type="entry name" value="DUF559"/>
    <property type="match status" value="1"/>
</dbReference>
<dbReference type="Gene3D" id="3.40.960.10">
    <property type="entry name" value="VSR Endonuclease"/>
    <property type="match status" value="1"/>
</dbReference>
<dbReference type="Proteomes" id="UP001501803">
    <property type="component" value="Unassembled WGS sequence"/>
</dbReference>
<dbReference type="InterPro" id="IPR011335">
    <property type="entry name" value="Restrct_endonuc-II-like"/>
</dbReference>
<evidence type="ECO:0000313" key="2">
    <source>
        <dbReference type="EMBL" id="GAA3887258.1"/>
    </source>
</evidence>
<protein>
    <recommendedName>
        <fullName evidence="1">DUF559 domain-containing protein</fullName>
    </recommendedName>
</protein>
<proteinExistence type="predicted"/>
<evidence type="ECO:0000259" key="1">
    <source>
        <dbReference type="Pfam" id="PF04480"/>
    </source>
</evidence>
<sequence length="301" mass="33831">MADSFVRASGGDQSWRMNRSLSIDMQRFGNLATRSQLRGLGHSDRDIHRAIDGNMLRPLRQSWVAHPGADPLAMRAVALRGRLAASSALLSLGVWVTKPAGLWLGTAVGASRVPPTEQGEHRIWVREHFPSSDERRWRMSVSDSLEQYARLGSAPDIVASIDSALNAGLVTADRLDEIFARLPRRVQRLRHRVNGKSQSGLESLFRIAAEDAGWKVDIQVKVSRVGHVDILIDGWLVVELDGSEWHDTPEAQEEDRRRDAELILLGYRYHRFRHSQVLHRMPLCLDVVRTILASGRPLSVR</sequence>
<comment type="caution">
    <text evidence="2">The sequence shown here is derived from an EMBL/GenBank/DDBJ whole genome shotgun (WGS) entry which is preliminary data.</text>
</comment>
<keyword evidence="3" id="KW-1185">Reference proteome</keyword>
<dbReference type="EMBL" id="BAABCN010000010">
    <property type="protein sequence ID" value="GAA3887258.1"/>
    <property type="molecule type" value="Genomic_DNA"/>
</dbReference>
<evidence type="ECO:0000313" key="3">
    <source>
        <dbReference type="Proteomes" id="UP001501803"/>
    </source>
</evidence>